<dbReference type="KEGG" id="ehx:EMIHUDRAFT_106385"/>
<keyword evidence="2" id="KW-1185">Reference proteome</keyword>
<dbReference type="HOGENOM" id="CLU_886903_0_0_1"/>
<dbReference type="PaxDb" id="2903-EOD07648"/>
<evidence type="ECO:0008006" key="3">
    <source>
        <dbReference type="Google" id="ProtNLM"/>
    </source>
</evidence>
<dbReference type="GeneID" id="17253919"/>
<protein>
    <recommendedName>
        <fullName evidence="3">Lipid-binding serum glycoprotein N-terminal domain-containing protein</fullName>
    </recommendedName>
</protein>
<reference evidence="2" key="1">
    <citation type="journal article" date="2013" name="Nature">
        <title>Pan genome of the phytoplankton Emiliania underpins its global distribution.</title>
        <authorList>
            <person name="Read B.A."/>
            <person name="Kegel J."/>
            <person name="Klute M.J."/>
            <person name="Kuo A."/>
            <person name="Lefebvre S.C."/>
            <person name="Maumus F."/>
            <person name="Mayer C."/>
            <person name="Miller J."/>
            <person name="Monier A."/>
            <person name="Salamov A."/>
            <person name="Young J."/>
            <person name="Aguilar M."/>
            <person name="Claverie J.M."/>
            <person name="Frickenhaus S."/>
            <person name="Gonzalez K."/>
            <person name="Herman E.K."/>
            <person name="Lin Y.C."/>
            <person name="Napier J."/>
            <person name="Ogata H."/>
            <person name="Sarno A.F."/>
            <person name="Shmutz J."/>
            <person name="Schroeder D."/>
            <person name="de Vargas C."/>
            <person name="Verret F."/>
            <person name="von Dassow P."/>
            <person name="Valentin K."/>
            <person name="Van de Peer Y."/>
            <person name="Wheeler G."/>
            <person name="Dacks J.B."/>
            <person name="Delwiche C.F."/>
            <person name="Dyhrman S.T."/>
            <person name="Glockner G."/>
            <person name="John U."/>
            <person name="Richards T."/>
            <person name="Worden A.Z."/>
            <person name="Zhang X."/>
            <person name="Grigoriev I.V."/>
            <person name="Allen A.E."/>
            <person name="Bidle K."/>
            <person name="Borodovsky M."/>
            <person name="Bowler C."/>
            <person name="Brownlee C."/>
            <person name="Cock J.M."/>
            <person name="Elias M."/>
            <person name="Gladyshev V.N."/>
            <person name="Groth M."/>
            <person name="Guda C."/>
            <person name="Hadaegh A."/>
            <person name="Iglesias-Rodriguez M.D."/>
            <person name="Jenkins J."/>
            <person name="Jones B.M."/>
            <person name="Lawson T."/>
            <person name="Leese F."/>
            <person name="Lindquist E."/>
            <person name="Lobanov A."/>
            <person name="Lomsadze A."/>
            <person name="Malik S.B."/>
            <person name="Marsh M.E."/>
            <person name="Mackinder L."/>
            <person name="Mock T."/>
            <person name="Mueller-Roeber B."/>
            <person name="Pagarete A."/>
            <person name="Parker M."/>
            <person name="Probert I."/>
            <person name="Quesneville H."/>
            <person name="Raines C."/>
            <person name="Rensing S.A."/>
            <person name="Riano-Pachon D.M."/>
            <person name="Richier S."/>
            <person name="Rokitta S."/>
            <person name="Shiraiwa Y."/>
            <person name="Soanes D.M."/>
            <person name="van der Giezen M."/>
            <person name="Wahlund T.M."/>
            <person name="Williams B."/>
            <person name="Wilson W."/>
            <person name="Wolfe G."/>
            <person name="Wurch L.L."/>
        </authorList>
    </citation>
    <scope>NUCLEOTIDE SEQUENCE</scope>
</reference>
<name>A0A0D3I8R3_EMIH1</name>
<dbReference type="RefSeq" id="XP_005760077.1">
    <property type="nucleotide sequence ID" value="XM_005760020.1"/>
</dbReference>
<sequence>MIATAADTRPRRIAALSLAAIALTCFAAVYHAGVLPQPDEFGRQKDAATFQGEESCKSRSGPIHSFINSAVDKVVARVPGSKISDLPVEANINVGPVKVTISELKIEALSVESVDYDSCGGLRNGLKVHLTGIDLGVGLHYDEPGKWGRGAASGDARTAVTGTIDLTISELSEVTERASAPPTSRSFRFRSADPRFGPLGCETKRGKILCYGPSGIPGAAYPYLSISPPYLPISRASQATGYLPISPHISPYLPISRIHSRVDCGPAGGRMAHVEISGAEGSKLEGKGGSFEGLVAMLNSALAALQDKKPKILG</sequence>
<dbReference type="EnsemblProtists" id="EOD07648">
    <property type="protein sequence ID" value="EOD07648"/>
    <property type="gene ID" value="EMIHUDRAFT_106385"/>
</dbReference>
<dbReference type="Proteomes" id="UP000013827">
    <property type="component" value="Unassembled WGS sequence"/>
</dbReference>
<proteinExistence type="predicted"/>
<organism evidence="1 2">
    <name type="scientific">Emiliania huxleyi (strain CCMP1516)</name>
    <dbReference type="NCBI Taxonomy" id="280463"/>
    <lineage>
        <taxon>Eukaryota</taxon>
        <taxon>Haptista</taxon>
        <taxon>Haptophyta</taxon>
        <taxon>Prymnesiophyceae</taxon>
        <taxon>Isochrysidales</taxon>
        <taxon>Noelaerhabdaceae</taxon>
        <taxon>Emiliania</taxon>
    </lineage>
</organism>
<accession>A0A0D3I8R3</accession>
<evidence type="ECO:0000313" key="2">
    <source>
        <dbReference type="Proteomes" id="UP000013827"/>
    </source>
</evidence>
<evidence type="ECO:0000313" key="1">
    <source>
        <dbReference type="EnsemblProtists" id="EOD07648"/>
    </source>
</evidence>
<reference evidence="1" key="2">
    <citation type="submission" date="2024-10" db="UniProtKB">
        <authorList>
            <consortium name="EnsemblProtists"/>
        </authorList>
    </citation>
    <scope>IDENTIFICATION</scope>
</reference>
<dbReference type="AlphaFoldDB" id="A0A0D3I8R3"/>